<organism evidence="6 7">
    <name type="scientific">Rhodotorula paludigena</name>
    <dbReference type="NCBI Taxonomy" id="86838"/>
    <lineage>
        <taxon>Eukaryota</taxon>
        <taxon>Fungi</taxon>
        <taxon>Dikarya</taxon>
        <taxon>Basidiomycota</taxon>
        <taxon>Pucciniomycotina</taxon>
        <taxon>Microbotryomycetes</taxon>
        <taxon>Sporidiobolales</taxon>
        <taxon>Sporidiobolaceae</taxon>
        <taxon>Rhodotorula</taxon>
    </lineage>
</organism>
<evidence type="ECO:0000256" key="1">
    <source>
        <dbReference type="ARBA" id="ARBA00004141"/>
    </source>
</evidence>
<comment type="subcellular location">
    <subcellularLocation>
        <location evidence="1">Membrane</location>
        <topology evidence="1">Multi-pass membrane protein</topology>
    </subcellularLocation>
</comment>
<dbReference type="GO" id="GO:0005886">
    <property type="term" value="C:plasma membrane"/>
    <property type="evidence" value="ECO:0007669"/>
    <property type="project" value="TreeGrafter"/>
</dbReference>
<dbReference type="Proteomes" id="UP001342314">
    <property type="component" value="Unassembled WGS sequence"/>
</dbReference>
<feature type="transmembrane region" description="Helical" evidence="5">
    <location>
        <begin position="338"/>
        <end position="359"/>
    </location>
</feature>
<feature type="transmembrane region" description="Helical" evidence="5">
    <location>
        <begin position="62"/>
        <end position="83"/>
    </location>
</feature>
<dbReference type="EMBL" id="BQKY01000016">
    <property type="protein sequence ID" value="GJN94180.1"/>
    <property type="molecule type" value="Genomic_DNA"/>
</dbReference>
<dbReference type="AlphaFoldDB" id="A0AAV5GW52"/>
<keyword evidence="7" id="KW-1185">Reference proteome</keyword>
<feature type="transmembrane region" description="Helical" evidence="5">
    <location>
        <begin position="365"/>
        <end position="390"/>
    </location>
</feature>
<evidence type="ECO:0008006" key="8">
    <source>
        <dbReference type="Google" id="ProtNLM"/>
    </source>
</evidence>
<proteinExistence type="predicted"/>
<dbReference type="InterPro" id="IPR011701">
    <property type="entry name" value="MFS"/>
</dbReference>
<dbReference type="PANTHER" id="PTHR23502:SF149">
    <property type="entry name" value="TRANSPORTER, PUTATIVE-RELATED"/>
    <property type="match status" value="1"/>
</dbReference>
<evidence type="ECO:0000313" key="6">
    <source>
        <dbReference type="EMBL" id="GJN94180.1"/>
    </source>
</evidence>
<dbReference type="SUPFAM" id="SSF103473">
    <property type="entry name" value="MFS general substrate transporter"/>
    <property type="match status" value="1"/>
</dbReference>
<comment type="caution">
    <text evidence="6">The sequence shown here is derived from an EMBL/GenBank/DDBJ whole genome shotgun (WGS) entry which is preliminary data.</text>
</comment>
<sequence length="471" mass="51353">MPTNRELRTALEARTELVDEEYEGFSNGKEVLIPIPANDSADPLFYAPMGAEFGASSSQLSYLTGSMILLLGVGNLLFIPLAAAHGRRPALAIANSYGSLMGGRVLNGLGAALIETIGPMVIEDLFFLHQRGRANGVYFGVLFCATGFGPFIASVFAEYSTWRNFFWCSFATSMACQIALVFFPETKYHRTLTAAVQKDQSSDCPNKGNEAGYVAPATLLGKGRPPQSSFRLWFAKEKTDSYLWEFSTPLLLAQFPLALWPSLVFAVAAICTLFITLVQSILYTAPPYNFSIVAVGATNWTSVLANPIGAVLAGWMADKYVLWRTKRNNNLREPEFRLPMAIPFMLALILGVASLGISVSQHDPWAVPVIVSTGLASMGVTGTVSIVLAYSIDCYPRYAGQLLTLATIVKNVLAFGFSYGAVDWVMAWSWKRALGCWAGIVAAVCCMGVPVYIWGKQLRVISSRSRLMKEE</sequence>
<dbReference type="InterPro" id="IPR036259">
    <property type="entry name" value="MFS_trans_sf"/>
</dbReference>
<dbReference type="Pfam" id="PF07690">
    <property type="entry name" value="MFS_1"/>
    <property type="match status" value="1"/>
</dbReference>
<accession>A0AAV5GW52</accession>
<dbReference type="GO" id="GO:0022857">
    <property type="term" value="F:transmembrane transporter activity"/>
    <property type="evidence" value="ECO:0007669"/>
    <property type="project" value="InterPro"/>
</dbReference>
<protein>
    <recommendedName>
        <fullName evidence="8">Major facilitator superfamily (MFS) profile domain-containing protein</fullName>
    </recommendedName>
</protein>
<feature type="transmembrane region" description="Helical" evidence="5">
    <location>
        <begin position="162"/>
        <end position="183"/>
    </location>
</feature>
<keyword evidence="2 5" id="KW-0812">Transmembrane</keyword>
<evidence type="ECO:0000256" key="5">
    <source>
        <dbReference type="SAM" id="Phobius"/>
    </source>
</evidence>
<feature type="transmembrane region" description="Helical" evidence="5">
    <location>
        <begin position="434"/>
        <end position="455"/>
    </location>
</feature>
<evidence type="ECO:0000256" key="2">
    <source>
        <dbReference type="ARBA" id="ARBA00022692"/>
    </source>
</evidence>
<keyword evidence="4 5" id="KW-0472">Membrane</keyword>
<feature type="transmembrane region" description="Helical" evidence="5">
    <location>
        <begin position="257"/>
        <end position="282"/>
    </location>
</feature>
<evidence type="ECO:0000256" key="4">
    <source>
        <dbReference type="ARBA" id="ARBA00023136"/>
    </source>
</evidence>
<feature type="transmembrane region" description="Helical" evidence="5">
    <location>
        <begin position="288"/>
        <end position="317"/>
    </location>
</feature>
<evidence type="ECO:0000313" key="7">
    <source>
        <dbReference type="Proteomes" id="UP001342314"/>
    </source>
</evidence>
<gene>
    <name evidence="6" type="ORF">Rhopal_007254-T1</name>
</gene>
<evidence type="ECO:0000256" key="3">
    <source>
        <dbReference type="ARBA" id="ARBA00022989"/>
    </source>
</evidence>
<reference evidence="6 7" key="1">
    <citation type="submission" date="2021-12" db="EMBL/GenBank/DDBJ databases">
        <title>High titer production of polyol ester of fatty acids by Rhodotorula paludigena BS15 towards product separation-free biomass refinery.</title>
        <authorList>
            <person name="Mano J."/>
            <person name="Ono H."/>
            <person name="Tanaka T."/>
            <person name="Naito K."/>
            <person name="Sushida H."/>
            <person name="Ike M."/>
            <person name="Tokuyasu K."/>
            <person name="Kitaoka M."/>
        </authorList>
    </citation>
    <scope>NUCLEOTIDE SEQUENCE [LARGE SCALE GENOMIC DNA]</scope>
    <source>
        <strain evidence="6 7">BS15</strain>
    </source>
</reference>
<keyword evidence="3 5" id="KW-1133">Transmembrane helix</keyword>
<dbReference type="Gene3D" id="1.20.1250.20">
    <property type="entry name" value="MFS general substrate transporter like domains"/>
    <property type="match status" value="1"/>
</dbReference>
<feature type="transmembrane region" description="Helical" evidence="5">
    <location>
        <begin position="136"/>
        <end position="156"/>
    </location>
</feature>
<dbReference type="PANTHER" id="PTHR23502">
    <property type="entry name" value="MAJOR FACILITATOR SUPERFAMILY"/>
    <property type="match status" value="1"/>
</dbReference>
<name>A0AAV5GW52_9BASI</name>
<feature type="transmembrane region" description="Helical" evidence="5">
    <location>
        <begin position="402"/>
        <end position="422"/>
    </location>
</feature>